<comment type="caution">
    <text evidence="2">The sequence shown here is derived from an EMBL/GenBank/DDBJ whole genome shotgun (WGS) entry which is preliminary data.</text>
</comment>
<protein>
    <submittedName>
        <fullName evidence="2">Uncharacterized protein</fullName>
    </submittedName>
</protein>
<dbReference type="Proteomes" id="UP000575083">
    <property type="component" value="Unassembled WGS sequence"/>
</dbReference>
<evidence type="ECO:0000313" key="2">
    <source>
        <dbReference type="EMBL" id="MBB6560849.1"/>
    </source>
</evidence>
<name>A0A7X0UAF5_9BURK</name>
<organism evidence="2 3">
    <name type="scientific">Acidovorax soli</name>
    <dbReference type="NCBI Taxonomy" id="592050"/>
    <lineage>
        <taxon>Bacteria</taxon>
        <taxon>Pseudomonadati</taxon>
        <taxon>Pseudomonadota</taxon>
        <taxon>Betaproteobacteria</taxon>
        <taxon>Burkholderiales</taxon>
        <taxon>Comamonadaceae</taxon>
        <taxon>Acidovorax</taxon>
    </lineage>
</organism>
<keyword evidence="3" id="KW-1185">Reference proteome</keyword>
<feature type="region of interest" description="Disordered" evidence="1">
    <location>
        <begin position="82"/>
        <end position="104"/>
    </location>
</feature>
<feature type="region of interest" description="Disordered" evidence="1">
    <location>
        <begin position="120"/>
        <end position="164"/>
    </location>
</feature>
<sequence length="164" mass="17906">MCPHAMGHARPALAPSTSLHRGIAIPCTSRQTVHAALPWRWREDTPEMVFLLKRGALRRCHVRQGPAAACERTSMACSTITADTEKPKTKQKGPEPCGARASAKRAWKGINAPMRRALHPVANDPHRGHVHTNQPPDRAAGARPHTGPSQRRARARGPVRVGGW</sequence>
<dbReference type="EMBL" id="JACHLK010000006">
    <property type="protein sequence ID" value="MBB6560849.1"/>
    <property type="molecule type" value="Genomic_DNA"/>
</dbReference>
<accession>A0A7X0UAF5</accession>
<evidence type="ECO:0000313" key="3">
    <source>
        <dbReference type="Proteomes" id="UP000575083"/>
    </source>
</evidence>
<proteinExistence type="predicted"/>
<dbReference type="AlphaFoldDB" id="A0A7X0UAF5"/>
<reference evidence="2 3" key="1">
    <citation type="submission" date="2020-08" db="EMBL/GenBank/DDBJ databases">
        <title>Functional genomics of gut bacteria from endangered species of beetles.</title>
        <authorList>
            <person name="Carlos-Shanley C."/>
        </authorList>
    </citation>
    <scope>NUCLEOTIDE SEQUENCE [LARGE SCALE GENOMIC DNA]</scope>
    <source>
        <strain evidence="2 3">S00198</strain>
    </source>
</reference>
<gene>
    <name evidence="2" type="ORF">HNP48_003525</name>
</gene>
<evidence type="ECO:0000256" key="1">
    <source>
        <dbReference type="SAM" id="MobiDB-lite"/>
    </source>
</evidence>